<dbReference type="Proteomes" id="UP000193648">
    <property type="component" value="Unassembled WGS sequence"/>
</dbReference>
<protein>
    <recommendedName>
        <fullName evidence="5">Cupredoxin</fullName>
    </recommendedName>
</protein>
<dbReference type="Gene3D" id="2.60.40.420">
    <property type="entry name" value="Cupredoxins - blue copper proteins"/>
    <property type="match status" value="1"/>
</dbReference>
<gene>
    <name evidence="3" type="ORF">BCR41DRAFT_421265</name>
</gene>
<name>A0A1Y2GSX0_9FUNG</name>
<feature type="region of interest" description="Disordered" evidence="1">
    <location>
        <begin position="144"/>
        <end position="185"/>
    </location>
</feature>
<feature type="signal peptide" evidence="2">
    <location>
        <begin position="1"/>
        <end position="20"/>
    </location>
</feature>
<comment type="caution">
    <text evidence="3">The sequence shown here is derived from an EMBL/GenBank/DDBJ whole genome shotgun (WGS) entry which is preliminary data.</text>
</comment>
<dbReference type="EMBL" id="MCFF01000013">
    <property type="protein sequence ID" value="ORZ20181.1"/>
    <property type="molecule type" value="Genomic_DNA"/>
</dbReference>
<keyword evidence="2" id="KW-0732">Signal</keyword>
<feature type="chain" id="PRO_5013277034" description="Cupredoxin" evidence="2">
    <location>
        <begin position="21"/>
        <end position="210"/>
    </location>
</feature>
<dbReference type="SUPFAM" id="SSF49503">
    <property type="entry name" value="Cupredoxins"/>
    <property type="match status" value="1"/>
</dbReference>
<reference evidence="3 4" key="1">
    <citation type="submission" date="2016-07" db="EMBL/GenBank/DDBJ databases">
        <title>Pervasive Adenine N6-methylation of Active Genes in Fungi.</title>
        <authorList>
            <consortium name="DOE Joint Genome Institute"/>
            <person name="Mondo S.J."/>
            <person name="Dannebaum R.O."/>
            <person name="Kuo R.C."/>
            <person name="Labutti K."/>
            <person name="Haridas S."/>
            <person name="Kuo A."/>
            <person name="Salamov A."/>
            <person name="Ahrendt S.R."/>
            <person name="Lipzen A."/>
            <person name="Sullivan W."/>
            <person name="Andreopoulos W.B."/>
            <person name="Clum A."/>
            <person name="Lindquist E."/>
            <person name="Daum C."/>
            <person name="Ramamoorthy G.K."/>
            <person name="Gryganskyi A."/>
            <person name="Culley D."/>
            <person name="Magnuson J.K."/>
            <person name="James T.Y."/>
            <person name="O'Malley M.A."/>
            <person name="Stajich J.E."/>
            <person name="Spatafora J.W."/>
            <person name="Visel A."/>
            <person name="Grigoriev I.V."/>
        </authorList>
    </citation>
    <scope>NUCLEOTIDE SEQUENCE [LARGE SCALE GENOMIC DNA]</scope>
    <source>
        <strain evidence="3 4">NRRL 3116</strain>
    </source>
</reference>
<accession>A0A1Y2GSX0</accession>
<dbReference type="GeneID" id="33571847"/>
<dbReference type="InterPro" id="IPR008972">
    <property type="entry name" value="Cupredoxin"/>
</dbReference>
<evidence type="ECO:0000313" key="3">
    <source>
        <dbReference type="EMBL" id="ORZ20181.1"/>
    </source>
</evidence>
<dbReference type="InParanoid" id="A0A1Y2GSX0"/>
<proteinExistence type="predicted"/>
<dbReference type="RefSeq" id="XP_021882721.1">
    <property type="nucleotide sequence ID" value="XM_022030004.1"/>
</dbReference>
<evidence type="ECO:0000256" key="1">
    <source>
        <dbReference type="SAM" id="MobiDB-lite"/>
    </source>
</evidence>
<organism evidence="3 4">
    <name type="scientific">Lobosporangium transversale</name>
    <dbReference type="NCBI Taxonomy" id="64571"/>
    <lineage>
        <taxon>Eukaryota</taxon>
        <taxon>Fungi</taxon>
        <taxon>Fungi incertae sedis</taxon>
        <taxon>Mucoromycota</taxon>
        <taxon>Mortierellomycotina</taxon>
        <taxon>Mortierellomycetes</taxon>
        <taxon>Mortierellales</taxon>
        <taxon>Mortierellaceae</taxon>
        <taxon>Lobosporangium</taxon>
    </lineage>
</organism>
<feature type="compositionally biased region" description="Low complexity" evidence="1">
    <location>
        <begin position="144"/>
        <end position="165"/>
    </location>
</feature>
<evidence type="ECO:0008006" key="5">
    <source>
        <dbReference type="Google" id="ProtNLM"/>
    </source>
</evidence>
<evidence type="ECO:0000313" key="4">
    <source>
        <dbReference type="Proteomes" id="UP000193648"/>
    </source>
</evidence>
<dbReference type="OrthoDB" id="2436418at2759"/>
<sequence>MRFEITTFTTLALLVAPALAAKTWDVKIDDGKFSPSILDISPGDTVRWPLDDGGDHAIVETIPGPQSCTAKSGGFNSGRKTAGQPYQRTFPVQGVVNYKDGIGANCAKNNTVGTIYVGPRPSDAVPPAPVTSITSAMSSASASASASVSSTIQQRTSTTSMMHTSSRGDGASHTSSMIAPTNQPSNANKLVQSSIALGFVGLIAALAAAL</sequence>
<evidence type="ECO:0000256" key="2">
    <source>
        <dbReference type="SAM" id="SignalP"/>
    </source>
</evidence>
<dbReference type="AlphaFoldDB" id="A0A1Y2GSX0"/>
<keyword evidence="4" id="KW-1185">Reference proteome</keyword>
<feature type="compositionally biased region" description="Polar residues" evidence="1">
    <location>
        <begin position="172"/>
        <end position="185"/>
    </location>
</feature>